<dbReference type="EMBL" id="UETC01000001">
    <property type="protein sequence ID" value="SSA38196.1"/>
    <property type="molecule type" value="Genomic_DNA"/>
</dbReference>
<proteinExistence type="predicted"/>
<reference evidence="2 4" key="1">
    <citation type="submission" date="2016-10" db="EMBL/GenBank/DDBJ databases">
        <authorList>
            <person name="Cai Z."/>
        </authorList>
    </citation>
    <scope>NUCLEOTIDE SEQUENCE [LARGE SCALE GENOMIC DNA]</scope>
    <source>
        <strain evidence="2 4">DSM 25227</strain>
    </source>
</reference>
<evidence type="ECO:0000313" key="1">
    <source>
        <dbReference type="EMBL" id="PWJ21918.1"/>
    </source>
</evidence>
<evidence type="ECO:0000313" key="2">
    <source>
        <dbReference type="EMBL" id="SSA38196.1"/>
    </source>
</evidence>
<sequence length="52" mass="5500">MPLCAEVPGGRDIRLIVVTEIERMSGNLGDVPDGGDLVALISEPPPPGWKEC</sequence>
<keyword evidence="3" id="KW-1185">Reference proteome</keyword>
<dbReference type="Proteomes" id="UP000251571">
    <property type="component" value="Unassembled WGS sequence"/>
</dbReference>
<protein>
    <submittedName>
        <fullName evidence="2">Uncharacterized protein</fullName>
    </submittedName>
</protein>
<evidence type="ECO:0000313" key="3">
    <source>
        <dbReference type="Proteomes" id="UP000245839"/>
    </source>
</evidence>
<organism evidence="2 4">
    <name type="scientific">Jannaschia seohaensis</name>
    <dbReference type="NCBI Taxonomy" id="475081"/>
    <lineage>
        <taxon>Bacteria</taxon>
        <taxon>Pseudomonadati</taxon>
        <taxon>Pseudomonadota</taxon>
        <taxon>Alphaproteobacteria</taxon>
        <taxon>Rhodobacterales</taxon>
        <taxon>Roseobacteraceae</taxon>
        <taxon>Jannaschia</taxon>
    </lineage>
</organism>
<dbReference type="AlphaFoldDB" id="A0A2Y9A2U1"/>
<evidence type="ECO:0000313" key="4">
    <source>
        <dbReference type="Proteomes" id="UP000251571"/>
    </source>
</evidence>
<dbReference type="EMBL" id="QGDJ01000001">
    <property type="protein sequence ID" value="PWJ21918.1"/>
    <property type="molecule type" value="Genomic_DNA"/>
</dbReference>
<reference evidence="1 3" key="2">
    <citation type="submission" date="2018-03" db="EMBL/GenBank/DDBJ databases">
        <title>Genomic Encyclopedia of Archaeal and Bacterial Type Strains, Phase II (KMG-II): from individual species to whole genera.</title>
        <authorList>
            <person name="Goeker M."/>
        </authorList>
    </citation>
    <scope>NUCLEOTIDE SEQUENCE [LARGE SCALE GENOMIC DNA]</scope>
    <source>
        <strain evidence="1 3">DSM 25227</strain>
    </source>
</reference>
<dbReference type="Proteomes" id="UP000245839">
    <property type="component" value="Unassembled WGS sequence"/>
</dbReference>
<dbReference type="RefSeq" id="WP_170125260.1">
    <property type="nucleotide sequence ID" value="NZ_QGDJ01000001.1"/>
</dbReference>
<accession>A0A2Y9A2U1</accession>
<name>A0A2Y9A2U1_9RHOB</name>
<gene>
    <name evidence="1" type="ORF">BCF38_101327</name>
    <name evidence="2" type="ORF">SAMN05421539_101327</name>
</gene>